<evidence type="ECO:0000313" key="3">
    <source>
        <dbReference type="Proteomes" id="UP001472677"/>
    </source>
</evidence>
<name>A0ABR2CWA6_9ROSI</name>
<evidence type="ECO:0000313" key="2">
    <source>
        <dbReference type="EMBL" id="KAK8524383.1"/>
    </source>
</evidence>
<feature type="transmembrane region" description="Helical" evidence="1">
    <location>
        <begin position="65"/>
        <end position="84"/>
    </location>
</feature>
<comment type="caution">
    <text evidence="2">The sequence shown here is derived from an EMBL/GenBank/DDBJ whole genome shotgun (WGS) entry which is preliminary data.</text>
</comment>
<keyword evidence="1" id="KW-0472">Membrane</keyword>
<dbReference type="EMBL" id="JBBPBM010000041">
    <property type="protein sequence ID" value="KAK8524383.1"/>
    <property type="molecule type" value="Genomic_DNA"/>
</dbReference>
<sequence>MLPLRSNTATTRILQLSPYNNIRKEAFEFIEGEVKGLNDLQSEETKNSVAYMDYHFRNFFALTEAIPLFDLMMVFLILSVFQIVNERTELRTMT</sequence>
<evidence type="ECO:0000256" key="1">
    <source>
        <dbReference type="SAM" id="Phobius"/>
    </source>
</evidence>
<keyword evidence="3" id="KW-1185">Reference proteome</keyword>
<reference evidence="2 3" key="1">
    <citation type="journal article" date="2024" name="G3 (Bethesda)">
        <title>Genome assembly of Hibiscus sabdariffa L. provides insights into metabolisms of medicinal natural products.</title>
        <authorList>
            <person name="Kim T."/>
        </authorList>
    </citation>
    <scope>NUCLEOTIDE SEQUENCE [LARGE SCALE GENOMIC DNA]</scope>
    <source>
        <strain evidence="2">TK-2024</strain>
        <tissue evidence="2">Old leaves</tissue>
    </source>
</reference>
<keyword evidence="1" id="KW-1133">Transmembrane helix</keyword>
<gene>
    <name evidence="2" type="ORF">V6N12_029249</name>
</gene>
<proteinExistence type="predicted"/>
<keyword evidence="1" id="KW-0812">Transmembrane</keyword>
<organism evidence="2 3">
    <name type="scientific">Hibiscus sabdariffa</name>
    <name type="common">roselle</name>
    <dbReference type="NCBI Taxonomy" id="183260"/>
    <lineage>
        <taxon>Eukaryota</taxon>
        <taxon>Viridiplantae</taxon>
        <taxon>Streptophyta</taxon>
        <taxon>Embryophyta</taxon>
        <taxon>Tracheophyta</taxon>
        <taxon>Spermatophyta</taxon>
        <taxon>Magnoliopsida</taxon>
        <taxon>eudicotyledons</taxon>
        <taxon>Gunneridae</taxon>
        <taxon>Pentapetalae</taxon>
        <taxon>rosids</taxon>
        <taxon>malvids</taxon>
        <taxon>Malvales</taxon>
        <taxon>Malvaceae</taxon>
        <taxon>Malvoideae</taxon>
        <taxon>Hibiscus</taxon>
    </lineage>
</organism>
<protein>
    <submittedName>
        <fullName evidence="2">Uncharacterized protein</fullName>
    </submittedName>
</protein>
<dbReference type="Proteomes" id="UP001472677">
    <property type="component" value="Unassembled WGS sequence"/>
</dbReference>
<accession>A0ABR2CWA6</accession>